<protein>
    <submittedName>
        <fullName evidence="3">Tetrahydrofolate dehydrogenase/cyclohydrolase, NAD(P)-binding-like domain protein</fullName>
    </submittedName>
</protein>
<dbReference type="InterPro" id="IPR020904">
    <property type="entry name" value="Sc_DH/Rdtase_CS"/>
</dbReference>
<dbReference type="GO" id="GO:0016491">
    <property type="term" value="F:oxidoreductase activity"/>
    <property type="evidence" value="ECO:0007669"/>
    <property type="project" value="UniProtKB-KW"/>
</dbReference>
<dbReference type="PANTHER" id="PTHR44196">
    <property type="entry name" value="DEHYDROGENASE/REDUCTASE SDR FAMILY MEMBER 7B"/>
    <property type="match status" value="1"/>
</dbReference>
<evidence type="ECO:0000313" key="4">
    <source>
        <dbReference type="Proteomes" id="UP000001340"/>
    </source>
</evidence>
<gene>
    <name evidence="3" type="ORF">LEP1GSC105_1840</name>
</gene>
<dbReference type="GeneID" id="61141824"/>
<dbReference type="Proteomes" id="UP000001340">
    <property type="component" value="Unassembled WGS sequence"/>
</dbReference>
<dbReference type="AlphaFoldDB" id="A0A0E2CZZ4"/>
<keyword evidence="3" id="KW-0378">Hydrolase</keyword>
<dbReference type="Gene3D" id="3.40.50.720">
    <property type="entry name" value="NAD(P)-binding Rossmann-like Domain"/>
    <property type="match status" value="1"/>
</dbReference>
<dbReference type="InterPro" id="IPR036291">
    <property type="entry name" value="NAD(P)-bd_dom_sf"/>
</dbReference>
<comment type="caution">
    <text evidence="3">The sequence shown here is derived from an EMBL/GenBank/DDBJ whole genome shotgun (WGS) entry which is preliminary data.</text>
</comment>
<dbReference type="GO" id="GO:0016787">
    <property type="term" value="F:hydrolase activity"/>
    <property type="evidence" value="ECO:0007669"/>
    <property type="project" value="UniProtKB-KW"/>
</dbReference>
<comment type="similarity">
    <text evidence="1">Belongs to the short-chain dehydrogenases/reductases (SDR) family.</text>
</comment>
<reference evidence="3 4" key="1">
    <citation type="submission" date="2012-10" db="EMBL/GenBank/DDBJ databases">
        <authorList>
            <person name="Harkins D.M."/>
            <person name="Durkin A.S."/>
            <person name="Brinkac L.M."/>
            <person name="Haft D.H."/>
            <person name="Selengut J.D."/>
            <person name="Sanka R."/>
            <person name="DePew J."/>
            <person name="Purushe J."/>
            <person name="Chanthongthip A."/>
            <person name="Lattana O."/>
            <person name="Phetsouvanh R."/>
            <person name="Newton P.N."/>
            <person name="Vinetz J.M."/>
            <person name="Sutton G.G."/>
            <person name="Nierman W.C."/>
            <person name="Fouts D.E."/>
        </authorList>
    </citation>
    <scope>NUCLEOTIDE SEQUENCE [LARGE SCALE GENOMIC DNA]</scope>
    <source>
        <strain evidence="3 4">UI 12758</strain>
    </source>
</reference>
<evidence type="ECO:0000313" key="3">
    <source>
        <dbReference type="EMBL" id="EKR53161.1"/>
    </source>
</evidence>
<organism evidence="3 4">
    <name type="scientific">Leptospira interrogans str. UI 12758</name>
    <dbReference type="NCBI Taxonomy" id="1049938"/>
    <lineage>
        <taxon>Bacteria</taxon>
        <taxon>Pseudomonadati</taxon>
        <taxon>Spirochaetota</taxon>
        <taxon>Spirochaetia</taxon>
        <taxon>Leptospirales</taxon>
        <taxon>Leptospiraceae</taxon>
        <taxon>Leptospira</taxon>
    </lineage>
</organism>
<sequence>MAKKIIVVGASSGIGKELATLLLEQGHTVTLVARRDKELKSILASFNSSGKMNAFVIKHDVTNFDQVETVFQKAIKSMKGLDEIYYASGVMHNIKPDEFDVEKDISMLNTNLLGCVAWLNPAANLFQKQKSGKIIGISSIAGDRGRRGNPVYNTSKAGMNTYLEALRNRLSVLGVQVLTVKPGFIDTAMTKGMKGLFWLISAKEAAEIILKAADSGKENIYVPARWGLVGLIIRCIPSFIFRRLSI</sequence>
<keyword evidence="2" id="KW-0560">Oxidoreductase</keyword>
<name>A0A0E2CZZ4_LEPIR</name>
<dbReference type="GO" id="GO:0016020">
    <property type="term" value="C:membrane"/>
    <property type="evidence" value="ECO:0007669"/>
    <property type="project" value="TreeGrafter"/>
</dbReference>
<accession>A0A0E2CZZ4</accession>
<evidence type="ECO:0000256" key="2">
    <source>
        <dbReference type="ARBA" id="ARBA00023002"/>
    </source>
</evidence>
<dbReference type="RefSeq" id="WP_001074690.1">
    <property type="nucleotide sequence ID" value="NZ_AHNR02000068.1"/>
</dbReference>
<evidence type="ECO:0000256" key="1">
    <source>
        <dbReference type="ARBA" id="ARBA00006484"/>
    </source>
</evidence>
<dbReference type="PANTHER" id="PTHR44196:SF3">
    <property type="entry name" value="SHORT CHAIN DEHYDROGENASE FAMILY PROTEIN"/>
    <property type="match status" value="1"/>
</dbReference>
<dbReference type="EMBL" id="AHNR02000068">
    <property type="protein sequence ID" value="EKR53161.1"/>
    <property type="molecule type" value="Genomic_DNA"/>
</dbReference>
<proteinExistence type="inferred from homology"/>
<dbReference type="PRINTS" id="PR00081">
    <property type="entry name" value="GDHRDH"/>
</dbReference>
<dbReference type="Pfam" id="PF00106">
    <property type="entry name" value="adh_short"/>
    <property type="match status" value="1"/>
</dbReference>
<dbReference type="InterPro" id="IPR002347">
    <property type="entry name" value="SDR_fam"/>
</dbReference>
<dbReference type="PROSITE" id="PS00061">
    <property type="entry name" value="ADH_SHORT"/>
    <property type="match status" value="1"/>
</dbReference>
<dbReference type="SUPFAM" id="SSF51735">
    <property type="entry name" value="NAD(P)-binding Rossmann-fold domains"/>
    <property type="match status" value="1"/>
</dbReference>